<keyword evidence="3" id="KW-1185">Reference proteome</keyword>
<organism evidence="2 3">
    <name type="scientific">Genlisea aurea</name>
    <dbReference type="NCBI Taxonomy" id="192259"/>
    <lineage>
        <taxon>Eukaryota</taxon>
        <taxon>Viridiplantae</taxon>
        <taxon>Streptophyta</taxon>
        <taxon>Embryophyta</taxon>
        <taxon>Tracheophyta</taxon>
        <taxon>Spermatophyta</taxon>
        <taxon>Magnoliopsida</taxon>
        <taxon>eudicotyledons</taxon>
        <taxon>Gunneridae</taxon>
        <taxon>Pentapetalae</taxon>
        <taxon>asterids</taxon>
        <taxon>lamiids</taxon>
        <taxon>Lamiales</taxon>
        <taxon>Lentibulariaceae</taxon>
        <taxon>Genlisea</taxon>
    </lineage>
</organism>
<name>S8BYW4_9LAMI</name>
<dbReference type="AlphaFoldDB" id="S8BYW4"/>
<protein>
    <recommendedName>
        <fullName evidence="1">RIN4 pathogenic type III effector avirulence factor Avr cleavage site domain-containing protein</fullName>
    </recommendedName>
</protein>
<dbReference type="Proteomes" id="UP000015453">
    <property type="component" value="Unassembled WGS sequence"/>
</dbReference>
<dbReference type="PANTHER" id="PTHR33882:SF11">
    <property type="entry name" value="RPM1-INTERACTING PROTEIN 4 (RIN4) FAMILY PROTEIN"/>
    <property type="match status" value="1"/>
</dbReference>
<dbReference type="InterPro" id="IPR008700">
    <property type="entry name" value="TypeIII_avirulence_cleave"/>
</dbReference>
<feature type="domain" description="RIN4 pathogenic type III effector avirulence factor Avr cleavage site" evidence="1">
    <location>
        <begin position="8"/>
        <end position="40"/>
    </location>
</feature>
<evidence type="ECO:0000259" key="1">
    <source>
        <dbReference type="Pfam" id="PF05627"/>
    </source>
</evidence>
<evidence type="ECO:0000313" key="2">
    <source>
        <dbReference type="EMBL" id="EPS59770.1"/>
    </source>
</evidence>
<dbReference type="PANTHER" id="PTHR33882">
    <property type="entry name" value="PATHOGENIC TYPE III EFFECTOR AVIRULENCE FACTOR AVR AVRRPT-CLEAVAGE: CLEAVAGE SITE PROTEIN"/>
    <property type="match status" value="1"/>
</dbReference>
<accession>S8BYW4</accession>
<sequence>MDNHRGDRISVPRFGAWDGKTRSEITNYSMAFSEARANRKKHKHQLLNRHSFGNEQELLVMKSQGVDEGSLRHWLIEQQMKITTTEKEKKKNKKMKNCLTTCF</sequence>
<dbReference type="Pfam" id="PF05627">
    <property type="entry name" value="AvrRpt-cleavage"/>
    <property type="match status" value="1"/>
</dbReference>
<evidence type="ECO:0000313" key="3">
    <source>
        <dbReference type="Proteomes" id="UP000015453"/>
    </source>
</evidence>
<dbReference type="EMBL" id="AUSU01008091">
    <property type="protein sequence ID" value="EPS59770.1"/>
    <property type="molecule type" value="Genomic_DNA"/>
</dbReference>
<dbReference type="OrthoDB" id="1885368at2759"/>
<proteinExistence type="predicted"/>
<comment type="caution">
    <text evidence="2">The sequence shown here is derived from an EMBL/GenBank/DDBJ whole genome shotgun (WGS) entry which is preliminary data.</text>
</comment>
<reference evidence="2 3" key="1">
    <citation type="journal article" date="2013" name="BMC Genomics">
        <title>The miniature genome of a carnivorous plant Genlisea aurea contains a low number of genes and short non-coding sequences.</title>
        <authorList>
            <person name="Leushkin E.V."/>
            <person name="Sutormin R.A."/>
            <person name="Nabieva E.R."/>
            <person name="Penin A.A."/>
            <person name="Kondrashov A.S."/>
            <person name="Logacheva M.D."/>
        </authorList>
    </citation>
    <scope>NUCLEOTIDE SEQUENCE [LARGE SCALE GENOMIC DNA]</scope>
</reference>
<gene>
    <name evidence="2" type="ORF">M569_15036</name>
</gene>